<evidence type="ECO:0000256" key="5">
    <source>
        <dbReference type="ARBA" id="ARBA00026139"/>
    </source>
</evidence>
<proteinExistence type="inferred from homology"/>
<evidence type="ECO:0000256" key="7">
    <source>
        <dbReference type="ARBA" id="ARBA00044768"/>
    </source>
</evidence>
<feature type="region of interest" description="Disordered" evidence="9">
    <location>
        <begin position="494"/>
        <end position="527"/>
    </location>
</feature>
<protein>
    <recommendedName>
        <fullName evidence="5">DNA-directed primase/polymerase protein</fullName>
        <ecNumber evidence="7">2.7.7.102</ecNumber>
        <ecNumber evidence="2">2.7.7.7</ecNumber>
    </recommendedName>
</protein>
<dbReference type="EMBL" id="JAHFZB010000002">
    <property type="protein sequence ID" value="KAK6493128.1"/>
    <property type="molecule type" value="Genomic_DNA"/>
</dbReference>
<keyword evidence="4" id="KW-0548">Nucleotidyltransferase</keyword>
<evidence type="ECO:0000256" key="1">
    <source>
        <dbReference type="ARBA" id="ARBA00009762"/>
    </source>
</evidence>
<comment type="catalytic activity">
    <reaction evidence="6">
        <text>ssDNA + n NTP = ssDNA/pppN(pN)n-1 hybrid + (n-1) diphosphate.</text>
        <dbReference type="EC" id="2.7.7.102"/>
    </reaction>
</comment>
<keyword evidence="4" id="KW-0239">DNA-directed DNA polymerase</keyword>
<dbReference type="EC" id="2.7.7.7" evidence="2"/>
<comment type="caution">
    <text evidence="10">The sequence shown here is derived from an EMBL/GenBank/DDBJ whole genome shotgun (WGS) entry which is preliminary data.</text>
</comment>
<feature type="region of interest" description="Disordered" evidence="9">
    <location>
        <begin position="234"/>
        <end position="262"/>
    </location>
</feature>
<comment type="catalytic activity">
    <reaction evidence="8">
        <text>DNA(n) + a 2'-deoxyribonucleoside 5'-triphosphate = DNA(n+1) + diphosphate</text>
        <dbReference type="Rhea" id="RHEA:22508"/>
        <dbReference type="Rhea" id="RHEA-COMP:17339"/>
        <dbReference type="Rhea" id="RHEA-COMP:17340"/>
        <dbReference type="ChEBI" id="CHEBI:33019"/>
        <dbReference type="ChEBI" id="CHEBI:61560"/>
        <dbReference type="ChEBI" id="CHEBI:173112"/>
        <dbReference type="EC" id="2.7.7.7"/>
    </reaction>
    <physiologicalReaction direction="left-to-right" evidence="8">
        <dbReference type="Rhea" id="RHEA:22509"/>
    </physiologicalReaction>
</comment>
<gene>
    <name evidence="10" type="ORF">HHUSO_G2624</name>
</gene>
<reference evidence="10 11" key="1">
    <citation type="submission" date="2021-05" db="EMBL/GenBank/DDBJ databases">
        <authorList>
            <person name="Zahm M."/>
            <person name="Klopp C."/>
            <person name="Cabau C."/>
            <person name="Kuhl H."/>
            <person name="Suciu R."/>
            <person name="Ciorpac M."/>
            <person name="Holostenco D."/>
            <person name="Gessner J."/>
            <person name="Wuertz S."/>
            <person name="Hohne C."/>
            <person name="Stock M."/>
            <person name="Gislard M."/>
            <person name="Lluch J."/>
            <person name="Milhes M."/>
            <person name="Lampietro C."/>
            <person name="Lopez Roques C."/>
            <person name="Donnadieu C."/>
            <person name="Du K."/>
            <person name="Schartl M."/>
            <person name="Guiguen Y."/>
        </authorList>
    </citation>
    <scope>NUCLEOTIDE SEQUENCE [LARGE SCALE GENOMIC DNA]</scope>
    <source>
        <strain evidence="10">Hh-F2</strain>
        <tissue evidence="10">Blood</tissue>
    </source>
</reference>
<name>A0ABR1A7S3_HUSHU</name>
<evidence type="ECO:0000256" key="8">
    <source>
        <dbReference type="ARBA" id="ARBA00047303"/>
    </source>
</evidence>
<keyword evidence="3" id="KW-0804">Transcription</keyword>
<accession>A0ABR1A7S3</accession>
<evidence type="ECO:0000256" key="6">
    <source>
        <dbReference type="ARBA" id="ARBA00044677"/>
    </source>
</evidence>
<keyword evidence="11" id="KW-1185">Reference proteome</keyword>
<dbReference type="EC" id="2.7.7.102" evidence="7"/>
<evidence type="ECO:0000313" key="11">
    <source>
        <dbReference type="Proteomes" id="UP001369086"/>
    </source>
</evidence>
<dbReference type="Pfam" id="PF03121">
    <property type="entry name" value="Herpes_UL52"/>
    <property type="match status" value="1"/>
</dbReference>
<dbReference type="PANTHER" id="PTHR31399">
    <property type="entry name" value="DNA-DIRECTED PRIMASE / POLYMERASE PROTEIN"/>
    <property type="match status" value="1"/>
</dbReference>
<evidence type="ECO:0000256" key="4">
    <source>
        <dbReference type="ARBA" id="ARBA00022932"/>
    </source>
</evidence>
<dbReference type="InterPro" id="IPR044917">
    <property type="entry name" value="PRIMPOL"/>
</dbReference>
<sequence length="577" mass="66643">MIKNKWEERFQRVEQLAQTYEHRPLCSPYKPRLWKLWQPSSVWRVFPRQSFAIGFAKSCKEDVHVFALEKEGAEQGQRIYLVTTYTELWHYYKTYRQSLMHCYEVIPEGSVCKLYFDLEFHKPSNASVDGKQMVSALIQYVCLQLDVFYGIKCSVQDVLNLDSSTEEKFSRHLIFLLPNAAFKDNIHVGNFLNKILQPAFVKLQRNGLVSESPIDDNECPAVIQTPSSSIEKMQSSAEDDLKCPQPKRHKSTELETSPASQNEEFPSLFVKDKDGCDQIFVDLGVYTKNRNFRLYKSSKLGKNAAFEVAEDNMFIPKPQMQVTKEEEIFLCSLVSNVRFSDNLRILRCEYPQTEKTCPHSYVPQSTNQLDSFGGHQHSPYPEVDNFVLSLVNKDNIQGGIRQWKYFSLDELLVYDILNYRWCQNIGRFHKSNNIMIVVDLKKEVWYQKCHDPVCRAEKYKSESYQLPNVVCLNYLITEEAEGFEYTMDEAGNIEPSQSTFPAKKANTADELSHDDSVPSGNPPTEWDDWLDDESYLEALENTEQSDVVVKGQKGTQSEEIPDKLLLEALIEHESSAN</sequence>
<evidence type="ECO:0000256" key="3">
    <source>
        <dbReference type="ARBA" id="ARBA00022478"/>
    </source>
</evidence>
<evidence type="ECO:0000256" key="9">
    <source>
        <dbReference type="SAM" id="MobiDB-lite"/>
    </source>
</evidence>
<keyword evidence="4" id="KW-0808">Transferase</keyword>
<organism evidence="10 11">
    <name type="scientific">Huso huso</name>
    <name type="common">Beluga</name>
    <name type="synonym">Acipenser huso</name>
    <dbReference type="NCBI Taxonomy" id="61971"/>
    <lineage>
        <taxon>Eukaryota</taxon>
        <taxon>Metazoa</taxon>
        <taxon>Chordata</taxon>
        <taxon>Craniata</taxon>
        <taxon>Vertebrata</taxon>
        <taxon>Euteleostomi</taxon>
        <taxon>Actinopterygii</taxon>
        <taxon>Chondrostei</taxon>
        <taxon>Acipenseriformes</taxon>
        <taxon>Acipenseridae</taxon>
        <taxon>Huso</taxon>
    </lineage>
</organism>
<evidence type="ECO:0000256" key="2">
    <source>
        <dbReference type="ARBA" id="ARBA00012417"/>
    </source>
</evidence>
<feature type="compositionally biased region" description="Basic and acidic residues" evidence="9">
    <location>
        <begin position="506"/>
        <end position="516"/>
    </location>
</feature>
<dbReference type="Proteomes" id="UP001369086">
    <property type="component" value="Unassembled WGS sequence"/>
</dbReference>
<dbReference type="PANTHER" id="PTHR31399:SF0">
    <property type="entry name" value="DNA-DIRECTED PRIMASE_POLYMERASE PROTEIN"/>
    <property type="match status" value="1"/>
</dbReference>
<evidence type="ECO:0000313" key="10">
    <source>
        <dbReference type="EMBL" id="KAK6493128.1"/>
    </source>
</evidence>
<comment type="similarity">
    <text evidence="1">Belongs to the eukaryotic-type primase small subunit family.</text>
</comment>
<keyword evidence="3" id="KW-0240">DNA-directed RNA polymerase</keyword>